<evidence type="ECO:0000313" key="5">
    <source>
        <dbReference type="Proteomes" id="UP000758168"/>
    </source>
</evidence>
<name>A0ABS4ZA88_9ACTN</name>
<accession>A0ABS4ZA88</accession>
<dbReference type="Pfam" id="PF13559">
    <property type="entry name" value="DUF4129"/>
    <property type="match status" value="1"/>
</dbReference>
<organism evidence="4 5">
    <name type="scientific">Microlunatus capsulatus</name>
    <dbReference type="NCBI Taxonomy" id="99117"/>
    <lineage>
        <taxon>Bacteria</taxon>
        <taxon>Bacillati</taxon>
        <taxon>Actinomycetota</taxon>
        <taxon>Actinomycetes</taxon>
        <taxon>Propionibacteriales</taxon>
        <taxon>Propionibacteriaceae</taxon>
        <taxon>Microlunatus</taxon>
    </lineage>
</organism>
<dbReference type="EMBL" id="JAGIOB010000001">
    <property type="protein sequence ID" value="MBP2417690.1"/>
    <property type="molecule type" value="Genomic_DNA"/>
</dbReference>
<keyword evidence="5" id="KW-1185">Reference proteome</keyword>
<feature type="transmembrane region" description="Helical" evidence="2">
    <location>
        <begin position="79"/>
        <end position="100"/>
    </location>
</feature>
<evidence type="ECO:0000259" key="3">
    <source>
        <dbReference type="Pfam" id="PF13559"/>
    </source>
</evidence>
<comment type="caution">
    <text evidence="4">The sequence shown here is derived from an EMBL/GenBank/DDBJ whole genome shotgun (WGS) entry which is preliminary data.</text>
</comment>
<gene>
    <name evidence="4" type="ORF">JOF54_002612</name>
</gene>
<keyword evidence="2" id="KW-0472">Membrane</keyword>
<evidence type="ECO:0000313" key="4">
    <source>
        <dbReference type="EMBL" id="MBP2417690.1"/>
    </source>
</evidence>
<reference evidence="4 5" key="1">
    <citation type="submission" date="2021-03" db="EMBL/GenBank/DDBJ databases">
        <title>Sequencing the genomes of 1000 actinobacteria strains.</title>
        <authorList>
            <person name="Klenk H.-P."/>
        </authorList>
    </citation>
    <scope>NUCLEOTIDE SEQUENCE [LARGE SCALE GENOMIC DNA]</scope>
    <source>
        <strain evidence="4 5">DSM 12936</strain>
    </source>
</reference>
<evidence type="ECO:0000256" key="1">
    <source>
        <dbReference type="SAM" id="MobiDB-lite"/>
    </source>
</evidence>
<keyword evidence="2" id="KW-0812">Transmembrane</keyword>
<dbReference type="RefSeq" id="WP_210056499.1">
    <property type="nucleotide sequence ID" value="NZ_BAAAMH010000020.1"/>
</dbReference>
<sequence>MAHRDEGRRPGRPAALVPAVLAVGALVVLAAATGSSWGITDRFGVFGDGPDVEPGNLPSVPTAAPSSPPPLQDAGTGTLVVPVLWAALVVALLAVLFWVWRALPRTPVKNAAAAPTGGLVAGDGGPDAPAVQQGVREAQQLLDTVVDPTDAVLAAWVALEDAAARSGVPRRPADTPTELTSRVLAATEADAAAVTTLLGLYHRARFSADGVGPAAVVEARRCLADLARSWSRFSADAGPPP</sequence>
<protein>
    <recommendedName>
        <fullName evidence="3">Protein-glutamine gamma-glutamyltransferase-like C-terminal domain-containing protein</fullName>
    </recommendedName>
</protein>
<feature type="domain" description="Protein-glutamine gamma-glutamyltransferase-like C-terminal" evidence="3">
    <location>
        <begin position="155"/>
        <end position="223"/>
    </location>
</feature>
<dbReference type="Proteomes" id="UP000758168">
    <property type="component" value="Unassembled WGS sequence"/>
</dbReference>
<proteinExistence type="predicted"/>
<feature type="region of interest" description="Disordered" evidence="1">
    <location>
        <begin position="50"/>
        <end position="71"/>
    </location>
</feature>
<evidence type="ECO:0000256" key="2">
    <source>
        <dbReference type="SAM" id="Phobius"/>
    </source>
</evidence>
<keyword evidence="2" id="KW-1133">Transmembrane helix</keyword>
<dbReference type="InterPro" id="IPR025403">
    <property type="entry name" value="TgpA-like_C"/>
</dbReference>